<evidence type="ECO:0000256" key="2">
    <source>
        <dbReference type="SAM" id="SignalP"/>
    </source>
</evidence>
<keyword evidence="2" id="KW-0732">Signal</keyword>
<evidence type="ECO:0000313" key="6">
    <source>
        <dbReference type="WBParaSite" id="NBR_0001589801-mRNA-1"/>
    </source>
</evidence>
<evidence type="ECO:0000313" key="5">
    <source>
        <dbReference type="Proteomes" id="UP000271162"/>
    </source>
</evidence>
<feature type="domain" description="C-CAP/cofactor C-like" evidence="3">
    <location>
        <begin position="227"/>
        <end position="365"/>
    </location>
</feature>
<dbReference type="InterPro" id="IPR016098">
    <property type="entry name" value="CAP/MinC_C"/>
</dbReference>
<dbReference type="PANTHER" id="PTHR16052:SF0">
    <property type="entry name" value="TBCC DOMAIN-CONTAINING PROTEIN 1"/>
    <property type="match status" value="1"/>
</dbReference>
<dbReference type="OMA" id="QDPFQID"/>
<comment type="similarity">
    <text evidence="1">Belongs to the TBCC family.</text>
</comment>
<dbReference type="InterPro" id="IPR012945">
    <property type="entry name" value="Tubulin-bd_cofactor_C_dom"/>
</dbReference>
<evidence type="ECO:0000256" key="1">
    <source>
        <dbReference type="ARBA" id="ARBA00008848"/>
    </source>
</evidence>
<dbReference type="Gene3D" id="2.160.20.70">
    <property type="match status" value="1"/>
</dbReference>
<organism evidence="6">
    <name type="scientific">Nippostrongylus brasiliensis</name>
    <name type="common">Rat hookworm</name>
    <dbReference type="NCBI Taxonomy" id="27835"/>
    <lineage>
        <taxon>Eukaryota</taxon>
        <taxon>Metazoa</taxon>
        <taxon>Ecdysozoa</taxon>
        <taxon>Nematoda</taxon>
        <taxon>Chromadorea</taxon>
        <taxon>Rhabditida</taxon>
        <taxon>Rhabditina</taxon>
        <taxon>Rhabditomorpha</taxon>
        <taxon>Strongyloidea</taxon>
        <taxon>Heligmosomidae</taxon>
        <taxon>Nippostrongylus</taxon>
    </lineage>
</organism>
<accession>A0A0N4YGG2</accession>
<dbReference type="GO" id="GO:0031616">
    <property type="term" value="C:spindle pole centrosome"/>
    <property type="evidence" value="ECO:0007669"/>
    <property type="project" value="TreeGrafter"/>
</dbReference>
<protein>
    <submittedName>
        <fullName evidence="6">C-CAP/cofactor C-like domain-containing protein</fullName>
    </submittedName>
</protein>
<sequence>MTIRVWVWLRGETLLDLFLPLSFQDSLTPHENGRPPPNTAIENAHKLIDECDCYAIGESAGQLTQTRLTPQYLILISEYATLTTLALQILFLGMESYEYKADESAATRGDVITAMVHEQMDHFIGVFGRCAVGCSREALKTDQLRLSEEQLKKFLASLDHLFEGMAEDDESNEGHDEIVQLSYIIRKLWLKNNEISLRKLIGNIRRCLVQDPFQIDDLAVDTPSCSPRRVTSLTNTRRKVTVAGWQRFQLLSKAVYKDVHLRITSNKSQSMFVGPWRCRSIIVDNVKSCPAIVLGPTRGAVILREVHDTNVTVACRRLYLWKCSRVNVFLHSFNPPVVRECAAVQLGPFNVSYEGLSKELAAADLRTIRYKLNKHVINFDNSSVSTMPPEEFYIQPVPIVNGDDDVEDLLEKLPSAYRSHWESTVAELKSLPEVDDSAPPLRRSDMVYLRGKIVKDK</sequence>
<name>A0A0N4YGG2_NIPBR</name>
<dbReference type="AlphaFoldDB" id="A0A0N4YGG2"/>
<dbReference type="PROSITE" id="PS51329">
    <property type="entry name" value="C_CAP_COFACTOR_C"/>
    <property type="match status" value="1"/>
</dbReference>
<dbReference type="InterPro" id="IPR039589">
    <property type="entry name" value="TBCC1"/>
</dbReference>
<keyword evidence="5" id="KW-1185">Reference proteome</keyword>
<dbReference type="GO" id="GO:0051661">
    <property type="term" value="P:maintenance of centrosome location"/>
    <property type="evidence" value="ECO:0007669"/>
    <property type="project" value="TreeGrafter"/>
</dbReference>
<proteinExistence type="inferred from homology"/>
<dbReference type="WBParaSite" id="NBR_0001589801-mRNA-1">
    <property type="protein sequence ID" value="NBR_0001589801-mRNA-1"/>
    <property type="gene ID" value="NBR_0001589801"/>
</dbReference>
<dbReference type="STRING" id="27835.A0A0N4YGG2"/>
<evidence type="ECO:0000259" key="3">
    <source>
        <dbReference type="PROSITE" id="PS51329"/>
    </source>
</evidence>
<dbReference type="EMBL" id="UYSL01021939">
    <property type="protein sequence ID" value="VDL79493.1"/>
    <property type="molecule type" value="Genomic_DNA"/>
</dbReference>
<dbReference type="Pfam" id="PF07986">
    <property type="entry name" value="TBCC"/>
    <property type="match status" value="1"/>
</dbReference>
<reference evidence="4 5" key="2">
    <citation type="submission" date="2018-11" db="EMBL/GenBank/DDBJ databases">
        <authorList>
            <consortium name="Pathogen Informatics"/>
        </authorList>
    </citation>
    <scope>NUCLEOTIDE SEQUENCE [LARGE SCALE GENOMIC DNA]</scope>
</reference>
<reference evidence="6" key="1">
    <citation type="submission" date="2017-02" db="UniProtKB">
        <authorList>
            <consortium name="WormBaseParasite"/>
        </authorList>
    </citation>
    <scope>IDENTIFICATION</scope>
</reference>
<dbReference type="Proteomes" id="UP000271162">
    <property type="component" value="Unassembled WGS sequence"/>
</dbReference>
<feature type="chain" id="PRO_5043125598" evidence="2">
    <location>
        <begin position="25"/>
        <end position="457"/>
    </location>
</feature>
<dbReference type="PANTHER" id="PTHR16052">
    <property type="entry name" value="TBCC DOMAIN-CONTAINING PROTEIN 1"/>
    <property type="match status" value="1"/>
</dbReference>
<gene>
    <name evidence="4" type="ORF">NBR_LOCUS15899</name>
</gene>
<feature type="signal peptide" evidence="2">
    <location>
        <begin position="1"/>
        <end position="24"/>
    </location>
</feature>
<evidence type="ECO:0000313" key="4">
    <source>
        <dbReference type="EMBL" id="VDL79493.1"/>
    </source>
</evidence>
<dbReference type="GO" id="GO:0051684">
    <property type="term" value="P:maintenance of Golgi location"/>
    <property type="evidence" value="ECO:0007669"/>
    <property type="project" value="TreeGrafter"/>
</dbReference>
<dbReference type="InterPro" id="IPR017901">
    <property type="entry name" value="C-CAP_CF_C-like"/>
</dbReference>